<name>A0A561R3D2_9HYPH</name>
<dbReference type="GO" id="GO:0015774">
    <property type="term" value="P:polysaccharide transport"/>
    <property type="evidence" value="ECO:0007669"/>
    <property type="project" value="InterPro"/>
</dbReference>
<reference evidence="1 2" key="1">
    <citation type="submission" date="2019-06" db="EMBL/GenBank/DDBJ databases">
        <title>Sorghum-associated microbial communities from plants grown in Nebraska, USA.</title>
        <authorList>
            <person name="Schachtman D."/>
        </authorList>
    </citation>
    <scope>NUCLEOTIDE SEQUENCE [LARGE SCALE GENOMIC DNA]</scope>
    <source>
        <strain evidence="1 2">1225</strain>
    </source>
</reference>
<keyword evidence="2" id="KW-1185">Reference proteome</keyword>
<dbReference type="Proteomes" id="UP000320653">
    <property type="component" value="Unassembled WGS sequence"/>
</dbReference>
<evidence type="ECO:0000313" key="1">
    <source>
        <dbReference type="EMBL" id="TWF57136.1"/>
    </source>
</evidence>
<dbReference type="AlphaFoldDB" id="A0A561R3D2"/>
<dbReference type="EMBL" id="VIWP01000002">
    <property type="protein sequence ID" value="TWF57136.1"/>
    <property type="molecule type" value="Genomic_DNA"/>
</dbReference>
<organism evidence="1 2">
    <name type="scientific">Neorhizobium alkalisoli</name>
    <dbReference type="NCBI Taxonomy" id="528178"/>
    <lineage>
        <taxon>Bacteria</taxon>
        <taxon>Pseudomonadati</taxon>
        <taxon>Pseudomonadota</taxon>
        <taxon>Alphaproteobacteria</taxon>
        <taxon>Hyphomicrobiales</taxon>
        <taxon>Rhizobiaceae</taxon>
        <taxon>Rhizobium/Agrobacterium group</taxon>
        <taxon>Neorhizobium</taxon>
    </lineage>
</organism>
<dbReference type="GO" id="GO:0000271">
    <property type="term" value="P:polysaccharide biosynthetic process"/>
    <property type="evidence" value="ECO:0007669"/>
    <property type="project" value="InterPro"/>
</dbReference>
<proteinExistence type="predicted"/>
<dbReference type="Pfam" id="PF05159">
    <property type="entry name" value="Capsule_synth"/>
    <property type="match status" value="1"/>
</dbReference>
<comment type="caution">
    <text evidence="1">The sequence shown here is derived from an EMBL/GenBank/DDBJ whole genome shotgun (WGS) entry which is preliminary data.</text>
</comment>
<dbReference type="InterPro" id="IPR007833">
    <property type="entry name" value="Capsule_polysaccharide_synth"/>
</dbReference>
<protein>
    <submittedName>
        <fullName evidence="1">Capsular polysaccharide biosynthesis protein</fullName>
    </submittedName>
</protein>
<dbReference type="CDD" id="cd16439">
    <property type="entry name" value="beta_Kdo_transferase_KpsC_2"/>
    <property type="match status" value="1"/>
</dbReference>
<evidence type="ECO:0000313" key="2">
    <source>
        <dbReference type="Proteomes" id="UP000320653"/>
    </source>
</evidence>
<accession>A0A561R3D2</accession>
<gene>
    <name evidence="1" type="ORF">FHW37_102777</name>
</gene>
<sequence>MANVSIDRPDLAGRHVFALQMRRWKGPMLEAYFPGTRFDYLPLYLSPKAFFRDWKATILATPNSALLVWGRNIPDEVLKFARENSIPVYFMEDGFIRSLAANASHSLSFSLTLDSRTPYFDSRQASDLENILATYDFAADPALIARARLAMDKLLASGLSKYNAPAAISASVAEVETRPTTRRILVIGQVEDDASIQLGCDRLVNNNDLVRLAASENPGCEILYKPHPDVLNGVRKRLSDPSDVAHLATIVTDPVPLPQLLDRVDHVYTITSLGGFEALMRGKPVTAFGMPFYAGWGLTDDRQASPRRGRKLAVEEVFAAAYLLYPRYFDPVEGAEISFETCFENALQWRKSGMPESRIASAQMPPKPAFALSGPYGLLGWRHLMTPFVARLIATIGSADDVTDYRTNPILFFRELSNPKLRRLGRLLYPHDG</sequence>